<dbReference type="AlphaFoldDB" id="A0A834C4D6"/>
<dbReference type="EMBL" id="WKFB01000511">
    <property type="protein sequence ID" value="KAF6720863.1"/>
    <property type="molecule type" value="Genomic_DNA"/>
</dbReference>
<evidence type="ECO:0000256" key="1">
    <source>
        <dbReference type="SAM" id="MobiDB-lite"/>
    </source>
</evidence>
<sequence>MLWTRVGGAVDLQEEEEGARPFPRSLTGAIVMVTRPPPRHCLAPCQVYYKHTALSYGAPAQSELQSRKEVRSEEAHAPAH</sequence>
<evidence type="ECO:0000313" key="3">
    <source>
        <dbReference type="Proteomes" id="UP000646548"/>
    </source>
</evidence>
<name>A0A834C4D6_ORYME</name>
<feature type="region of interest" description="Disordered" evidence="1">
    <location>
        <begin position="60"/>
        <end position="80"/>
    </location>
</feature>
<accession>A0A834C4D6</accession>
<feature type="compositionally biased region" description="Basic and acidic residues" evidence="1">
    <location>
        <begin position="65"/>
        <end position="80"/>
    </location>
</feature>
<comment type="caution">
    <text evidence="2">The sequence shown here is derived from an EMBL/GenBank/DDBJ whole genome shotgun (WGS) entry which is preliminary data.</text>
</comment>
<dbReference type="Proteomes" id="UP000646548">
    <property type="component" value="Unassembled WGS sequence"/>
</dbReference>
<proteinExistence type="predicted"/>
<reference evidence="2" key="1">
    <citation type="journal article" name="BMC Genomics">
        <title>Long-read sequencing and de novo genome assembly of marine medaka (Oryzias melastigma).</title>
        <authorList>
            <person name="Liang P."/>
            <person name="Saqib H.S.A."/>
            <person name="Ni X."/>
            <person name="Shen Y."/>
        </authorList>
    </citation>
    <scope>NUCLEOTIDE SEQUENCE</scope>
    <source>
        <strain evidence="2">Bigg-433</strain>
    </source>
</reference>
<evidence type="ECO:0000313" key="2">
    <source>
        <dbReference type="EMBL" id="KAF6720863.1"/>
    </source>
</evidence>
<organism evidence="2 3">
    <name type="scientific">Oryzias melastigma</name>
    <name type="common">Marine medaka</name>
    <dbReference type="NCBI Taxonomy" id="30732"/>
    <lineage>
        <taxon>Eukaryota</taxon>
        <taxon>Metazoa</taxon>
        <taxon>Chordata</taxon>
        <taxon>Craniata</taxon>
        <taxon>Vertebrata</taxon>
        <taxon>Euteleostomi</taxon>
        <taxon>Actinopterygii</taxon>
        <taxon>Neopterygii</taxon>
        <taxon>Teleostei</taxon>
        <taxon>Neoteleostei</taxon>
        <taxon>Acanthomorphata</taxon>
        <taxon>Ovalentaria</taxon>
        <taxon>Atherinomorphae</taxon>
        <taxon>Beloniformes</taxon>
        <taxon>Adrianichthyidae</taxon>
        <taxon>Oryziinae</taxon>
        <taxon>Oryzias</taxon>
    </lineage>
</organism>
<gene>
    <name evidence="2" type="ORF">FQA47_010933</name>
</gene>
<protein>
    <submittedName>
        <fullName evidence="2">Uncharacterized protein</fullName>
    </submittedName>
</protein>